<dbReference type="PANTHER" id="PTHR13420:SF7">
    <property type="entry name" value="UPF0235 PROTEIN C15ORF40"/>
    <property type="match status" value="1"/>
</dbReference>
<comment type="caution">
    <text evidence="3">The sequence shown here is derived from an EMBL/GenBank/DDBJ whole genome shotgun (WGS) entry which is preliminary data.</text>
</comment>
<dbReference type="InterPro" id="IPR003746">
    <property type="entry name" value="DUF167"/>
</dbReference>
<dbReference type="RefSeq" id="WP_345197474.1">
    <property type="nucleotide sequence ID" value="NZ_BAABFL010000439.1"/>
</dbReference>
<dbReference type="EMBL" id="BAABFL010000439">
    <property type="protein sequence ID" value="GAA4651154.1"/>
    <property type="molecule type" value="Genomic_DNA"/>
</dbReference>
<dbReference type="HAMAP" id="MF_00634">
    <property type="entry name" value="UPF0235"/>
    <property type="match status" value="1"/>
</dbReference>
<organism evidence="3 4">
    <name type="scientific">Kistimonas scapharcae</name>
    <dbReference type="NCBI Taxonomy" id="1036133"/>
    <lineage>
        <taxon>Bacteria</taxon>
        <taxon>Pseudomonadati</taxon>
        <taxon>Pseudomonadota</taxon>
        <taxon>Gammaproteobacteria</taxon>
        <taxon>Oceanospirillales</taxon>
        <taxon>Endozoicomonadaceae</taxon>
        <taxon>Kistimonas</taxon>
    </lineage>
</organism>
<dbReference type="SUPFAM" id="SSF69786">
    <property type="entry name" value="YggU-like"/>
    <property type="match status" value="1"/>
</dbReference>
<evidence type="ECO:0000313" key="4">
    <source>
        <dbReference type="Proteomes" id="UP001500604"/>
    </source>
</evidence>
<dbReference type="InterPro" id="IPR036591">
    <property type="entry name" value="YggU-like_sf"/>
</dbReference>
<dbReference type="SMART" id="SM01152">
    <property type="entry name" value="DUF167"/>
    <property type="match status" value="1"/>
</dbReference>
<gene>
    <name evidence="3" type="primary">yggU</name>
    <name evidence="3" type="ORF">GCM10023116_34370</name>
</gene>
<name>A0ABP8V6H5_9GAMM</name>
<dbReference type="Pfam" id="PF02594">
    <property type="entry name" value="DUF167"/>
    <property type="match status" value="1"/>
</dbReference>
<dbReference type="Gene3D" id="3.30.1200.10">
    <property type="entry name" value="YggU-like"/>
    <property type="match status" value="1"/>
</dbReference>
<reference evidence="4" key="1">
    <citation type="journal article" date="2019" name="Int. J. Syst. Evol. Microbiol.">
        <title>The Global Catalogue of Microorganisms (GCM) 10K type strain sequencing project: providing services to taxonomists for standard genome sequencing and annotation.</title>
        <authorList>
            <consortium name="The Broad Institute Genomics Platform"/>
            <consortium name="The Broad Institute Genome Sequencing Center for Infectious Disease"/>
            <person name="Wu L."/>
            <person name="Ma J."/>
        </authorList>
    </citation>
    <scope>NUCLEOTIDE SEQUENCE [LARGE SCALE GENOMIC DNA]</scope>
    <source>
        <strain evidence="4">JCM 17805</strain>
    </source>
</reference>
<dbReference type="NCBIfam" id="TIGR00251">
    <property type="entry name" value="DUF167 family protein"/>
    <property type="match status" value="1"/>
</dbReference>
<evidence type="ECO:0000256" key="1">
    <source>
        <dbReference type="ARBA" id="ARBA00010364"/>
    </source>
</evidence>
<accession>A0ABP8V6H5</accession>
<dbReference type="Proteomes" id="UP001500604">
    <property type="component" value="Unassembled WGS sequence"/>
</dbReference>
<proteinExistence type="inferred from homology"/>
<comment type="similarity">
    <text evidence="1 2">Belongs to the UPF0235 family.</text>
</comment>
<dbReference type="PANTHER" id="PTHR13420">
    <property type="entry name" value="UPF0235 PROTEIN C15ORF40"/>
    <property type="match status" value="1"/>
</dbReference>
<evidence type="ECO:0000256" key="2">
    <source>
        <dbReference type="HAMAP-Rule" id="MF_00634"/>
    </source>
</evidence>
<protein>
    <recommendedName>
        <fullName evidence="2">UPF0235 protein GCM10023116_34370</fullName>
    </recommendedName>
</protein>
<sequence length="97" mass="10823">MSFYRWQGKDLVIACHLQPRASKDEFAGLHGDSLKIRIKAPPVEGKANVYLMKFLAKCFGVSRRNIEIIGGELSREKRIRIIAPATLPEALGIETGE</sequence>
<evidence type="ECO:0000313" key="3">
    <source>
        <dbReference type="EMBL" id="GAA4651154.1"/>
    </source>
</evidence>
<keyword evidence="4" id="KW-1185">Reference proteome</keyword>